<evidence type="ECO:0000256" key="6">
    <source>
        <dbReference type="ARBA" id="ARBA00023121"/>
    </source>
</evidence>
<name>A0AAX7VT77_ASTCA</name>
<dbReference type="GO" id="GO:0006694">
    <property type="term" value="P:steroid biosynthetic process"/>
    <property type="evidence" value="ECO:0007669"/>
    <property type="project" value="UniProtKB-KW"/>
</dbReference>
<reference evidence="12" key="4">
    <citation type="submission" date="2025-09" db="UniProtKB">
        <authorList>
            <consortium name="Ensembl"/>
        </authorList>
    </citation>
    <scope>IDENTIFICATION</scope>
</reference>
<keyword evidence="5" id="KW-0445">Lipid transport</keyword>
<dbReference type="GeneTree" id="ENSGT00940000165645"/>
<reference evidence="13" key="2">
    <citation type="submission" date="2023-03" db="EMBL/GenBank/DDBJ databases">
        <authorList>
            <consortium name="Wellcome Sanger Institute Data Sharing"/>
        </authorList>
    </citation>
    <scope>NUCLEOTIDE SEQUENCE [LARGE SCALE GENOMIC DNA]</scope>
</reference>
<dbReference type="PROSITE" id="PS50848">
    <property type="entry name" value="START"/>
    <property type="match status" value="1"/>
</dbReference>
<comment type="subunit">
    <text evidence="3">May interact with TSPO.</text>
</comment>
<keyword evidence="13" id="KW-1185">Reference proteome</keyword>
<evidence type="ECO:0000256" key="3">
    <source>
        <dbReference type="ARBA" id="ARBA00011279"/>
    </source>
</evidence>
<reference evidence="12 13" key="1">
    <citation type="submission" date="2018-05" db="EMBL/GenBank/DDBJ databases">
        <authorList>
            <person name="Datahose"/>
        </authorList>
    </citation>
    <scope>NUCLEOTIDE SEQUENCE</scope>
</reference>
<evidence type="ECO:0000256" key="1">
    <source>
        <dbReference type="ARBA" id="ARBA00004173"/>
    </source>
</evidence>
<evidence type="ECO:0000256" key="4">
    <source>
        <dbReference type="ARBA" id="ARBA00022448"/>
    </source>
</evidence>
<dbReference type="GO" id="GO:0120020">
    <property type="term" value="F:cholesterol transfer activity"/>
    <property type="evidence" value="ECO:0007669"/>
    <property type="project" value="InterPro"/>
</dbReference>
<dbReference type="GO" id="GO:0015485">
    <property type="term" value="F:cholesterol binding"/>
    <property type="evidence" value="ECO:0007669"/>
    <property type="project" value="InterPro"/>
</dbReference>
<dbReference type="GO" id="GO:0032367">
    <property type="term" value="P:intracellular cholesterol transport"/>
    <property type="evidence" value="ECO:0007669"/>
    <property type="project" value="TreeGrafter"/>
</dbReference>
<dbReference type="Gene3D" id="3.30.530.20">
    <property type="match status" value="1"/>
</dbReference>
<evidence type="ECO:0000313" key="13">
    <source>
        <dbReference type="Proteomes" id="UP000265100"/>
    </source>
</evidence>
<dbReference type="InterPro" id="IPR000799">
    <property type="entry name" value="StAR-like"/>
</dbReference>
<comment type="subcellular location">
    <subcellularLocation>
        <location evidence="1">Mitochondrion</location>
    </subcellularLocation>
</comment>
<dbReference type="PRINTS" id="PR00978">
    <property type="entry name" value="STARPROTEIN"/>
</dbReference>
<dbReference type="Ensembl" id="ENSACLT00000064949.1">
    <property type="protein sequence ID" value="ENSACLP00000079086.1"/>
    <property type="gene ID" value="ENSACLG00000005283.2"/>
</dbReference>
<reference evidence="12" key="3">
    <citation type="submission" date="2025-08" db="UniProtKB">
        <authorList>
            <consortium name="Ensembl"/>
        </authorList>
    </citation>
    <scope>IDENTIFICATION</scope>
</reference>
<dbReference type="AlphaFoldDB" id="A0AAX7VT77"/>
<sequence>MLPAVVKLCCGISYPHIKNIAGKPSTTHRRTFSFLFLFMQTMHSQLRFPKYYKQLSFAEAKPKDIKPVPAKEDQLYVQHGQEAMRKALSVLEEKEGWKLEVAESNGDMICSKVIPGGRKVFRLEAVLDASVDELYNILFVRVEEIHQWNPSIQQIKVLKRIGLQTIVIHEVSTGTAGNVIGKRDFLSVRHTCKQRSSVYIGGAAVQLESLPPQAGFVRAEHGPTCIIIQALDEDSTKSRFTWLLNMDVKGWLPKSIVNQALPRVQLDFTRHLRRRLSLG</sequence>
<protein>
    <recommendedName>
        <fullName evidence="9">START domain-containing protein 1</fullName>
    </recommendedName>
</protein>
<evidence type="ECO:0000256" key="8">
    <source>
        <dbReference type="ARBA" id="ARBA00023250"/>
    </source>
</evidence>
<dbReference type="Pfam" id="PF01852">
    <property type="entry name" value="START"/>
    <property type="match status" value="1"/>
</dbReference>
<evidence type="ECO:0000313" key="12">
    <source>
        <dbReference type="Ensembl" id="ENSACLP00000079086.1"/>
    </source>
</evidence>
<dbReference type="PANTHER" id="PTHR46489:SF2">
    <property type="entry name" value="START DOMAIN-CONTAINING PROTEIN 1"/>
    <property type="match status" value="1"/>
</dbReference>
<dbReference type="GO" id="GO:0005739">
    <property type="term" value="C:mitochondrion"/>
    <property type="evidence" value="ECO:0007669"/>
    <property type="project" value="UniProtKB-SubCell"/>
</dbReference>
<keyword evidence="6" id="KW-0446">Lipid-binding</keyword>
<evidence type="ECO:0000256" key="2">
    <source>
        <dbReference type="ARBA" id="ARBA00004731"/>
    </source>
</evidence>
<evidence type="ECO:0000259" key="11">
    <source>
        <dbReference type="PROSITE" id="PS50848"/>
    </source>
</evidence>
<evidence type="ECO:0000256" key="10">
    <source>
        <dbReference type="ARBA" id="ARBA00034049"/>
    </source>
</evidence>
<dbReference type="GO" id="GO:0050810">
    <property type="term" value="P:regulation of steroid biosynthetic process"/>
    <property type="evidence" value="ECO:0007669"/>
    <property type="project" value="TreeGrafter"/>
</dbReference>
<evidence type="ECO:0000256" key="7">
    <source>
        <dbReference type="ARBA" id="ARBA00023128"/>
    </source>
</evidence>
<dbReference type="InterPro" id="IPR023393">
    <property type="entry name" value="START-like_dom_sf"/>
</dbReference>
<organism evidence="12 13">
    <name type="scientific">Astatotilapia calliptera</name>
    <name type="common">Eastern happy</name>
    <name type="synonym">Chromis callipterus</name>
    <dbReference type="NCBI Taxonomy" id="8154"/>
    <lineage>
        <taxon>Eukaryota</taxon>
        <taxon>Metazoa</taxon>
        <taxon>Chordata</taxon>
        <taxon>Craniata</taxon>
        <taxon>Vertebrata</taxon>
        <taxon>Euteleostomi</taxon>
        <taxon>Actinopterygii</taxon>
        <taxon>Neopterygii</taxon>
        <taxon>Teleostei</taxon>
        <taxon>Neoteleostei</taxon>
        <taxon>Acanthomorphata</taxon>
        <taxon>Ovalentaria</taxon>
        <taxon>Cichlomorphae</taxon>
        <taxon>Cichliformes</taxon>
        <taxon>Cichlidae</taxon>
        <taxon>African cichlids</taxon>
        <taxon>Pseudocrenilabrinae</taxon>
        <taxon>Haplochromini</taxon>
        <taxon>Astatotilapia</taxon>
    </lineage>
</organism>
<dbReference type="InterPro" id="IPR029866">
    <property type="entry name" value="StAR"/>
</dbReference>
<accession>A0AAX7VT77</accession>
<comment type="catalytic activity">
    <reaction evidence="10">
        <text>cholesterol(in) = cholesterol(out)</text>
        <dbReference type="Rhea" id="RHEA:39747"/>
        <dbReference type="ChEBI" id="CHEBI:16113"/>
    </reaction>
</comment>
<feature type="domain" description="START" evidence="11">
    <location>
        <begin position="93"/>
        <end position="279"/>
    </location>
</feature>
<comment type="pathway">
    <text evidence="2">Steroid metabolism; cholesterol metabolism.</text>
</comment>
<dbReference type="InterPro" id="IPR002913">
    <property type="entry name" value="START_lipid-bd_dom"/>
</dbReference>
<keyword evidence="4" id="KW-0813">Transport</keyword>
<proteinExistence type="predicted"/>
<dbReference type="PANTHER" id="PTHR46489">
    <property type="entry name" value="STEROIDOGENIC ACUTE REGULATORY PROTEIN, MITOCHONDRIAL"/>
    <property type="match status" value="1"/>
</dbReference>
<dbReference type="SUPFAM" id="SSF55961">
    <property type="entry name" value="Bet v1-like"/>
    <property type="match status" value="1"/>
</dbReference>
<keyword evidence="7" id="KW-0496">Mitochondrion</keyword>
<dbReference type="Proteomes" id="UP000265100">
    <property type="component" value="Chromosome 8"/>
</dbReference>
<keyword evidence="8" id="KW-0755">Steroidogenesis</keyword>
<evidence type="ECO:0000256" key="5">
    <source>
        <dbReference type="ARBA" id="ARBA00023055"/>
    </source>
</evidence>
<evidence type="ECO:0000256" key="9">
    <source>
        <dbReference type="ARBA" id="ARBA00032620"/>
    </source>
</evidence>
<dbReference type="SMART" id="SM00234">
    <property type="entry name" value="START"/>
    <property type="match status" value="1"/>
</dbReference>